<dbReference type="InterPro" id="IPR051587">
    <property type="entry name" value="Adhesion_GPCR"/>
</dbReference>
<dbReference type="PANTHER" id="PTHR45813">
    <property type="entry name" value="IG-LIKE DOMAIN-CONTAINING PROTEIN"/>
    <property type="match status" value="1"/>
</dbReference>
<comment type="caution">
    <text evidence="7">The sequence shown here is derived from an EMBL/GenBank/DDBJ whole genome shotgun (WGS) entry which is preliminary data.</text>
</comment>
<organism evidence="7 8">
    <name type="scientific">Staurois parvus</name>
    <dbReference type="NCBI Taxonomy" id="386267"/>
    <lineage>
        <taxon>Eukaryota</taxon>
        <taxon>Metazoa</taxon>
        <taxon>Chordata</taxon>
        <taxon>Craniata</taxon>
        <taxon>Vertebrata</taxon>
        <taxon>Euteleostomi</taxon>
        <taxon>Amphibia</taxon>
        <taxon>Batrachia</taxon>
        <taxon>Anura</taxon>
        <taxon>Neobatrachia</taxon>
        <taxon>Ranoidea</taxon>
        <taxon>Ranidae</taxon>
        <taxon>Staurois</taxon>
    </lineage>
</organism>
<sequence>VLRPSVGDKPKKEEKSTLNHITKCILILTPLLGLTWAFGIGTMASTSIAIHGIFAALNSLQGLFILLFGCLMDKKVRDALLSRFSISRWSSQQTKTSNLSSTDPVLAKRGINLFAKKGKY</sequence>
<evidence type="ECO:0000256" key="2">
    <source>
        <dbReference type="ARBA" id="ARBA00022692"/>
    </source>
</evidence>
<evidence type="ECO:0000256" key="4">
    <source>
        <dbReference type="ARBA" id="ARBA00022989"/>
    </source>
</evidence>
<dbReference type="EMBL" id="CATNWA010016105">
    <property type="protein sequence ID" value="CAI9589941.1"/>
    <property type="molecule type" value="Genomic_DNA"/>
</dbReference>
<keyword evidence="2 6" id="KW-0812">Transmembrane</keyword>
<dbReference type="Proteomes" id="UP001162483">
    <property type="component" value="Unassembled WGS sequence"/>
</dbReference>
<dbReference type="InterPro" id="IPR008078">
    <property type="entry name" value="GPCR_2_Ig-hepta-like_rcpt"/>
</dbReference>
<keyword evidence="3" id="KW-0732">Signal</keyword>
<dbReference type="PANTHER" id="PTHR45813:SF4">
    <property type="entry name" value="ADHESION G PROTEIN-COUPLED RECEPTOR F5"/>
    <property type="match status" value="1"/>
</dbReference>
<feature type="transmembrane region" description="Helical" evidence="6">
    <location>
        <begin position="21"/>
        <end position="42"/>
    </location>
</feature>
<feature type="transmembrane region" description="Helical" evidence="6">
    <location>
        <begin position="48"/>
        <end position="71"/>
    </location>
</feature>
<evidence type="ECO:0000313" key="7">
    <source>
        <dbReference type="EMBL" id="CAI9589941.1"/>
    </source>
</evidence>
<evidence type="ECO:0000256" key="1">
    <source>
        <dbReference type="ARBA" id="ARBA00004141"/>
    </source>
</evidence>
<gene>
    <name evidence="7" type="ORF">SPARVUS_LOCUS10966348</name>
</gene>
<keyword evidence="4 6" id="KW-1133">Transmembrane helix</keyword>
<feature type="non-terminal residue" evidence="7">
    <location>
        <position position="120"/>
    </location>
</feature>
<protein>
    <recommendedName>
        <fullName evidence="9">G-protein coupled receptors family 2 profile 2 domain-containing protein</fullName>
    </recommendedName>
</protein>
<dbReference type="Gene3D" id="1.20.1070.10">
    <property type="entry name" value="Rhodopsin 7-helix transmembrane proteins"/>
    <property type="match status" value="1"/>
</dbReference>
<keyword evidence="5 6" id="KW-0472">Membrane</keyword>
<dbReference type="InterPro" id="IPR017983">
    <property type="entry name" value="GPCR_2_secretin-like_CS"/>
</dbReference>
<dbReference type="InterPro" id="IPR000832">
    <property type="entry name" value="GPCR_2_secretin-like"/>
</dbReference>
<dbReference type="PRINTS" id="PR01695">
    <property type="entry name" value="IGHEPTARCPTR"/>
</dbReference>
<keyword evidence="8" id="KW-1185">Reference proteome</keyword>
<feature type="non-terminal residue" evidence="7">
    <location>
        <position position="1"/>
    </location>
</feature>
<evidence type="ECO:0000256" key="6">
    <source>
        <dbReference type="SAM" id="Phobius"/>
    </source>
</evidence>
<dbReference type="PROSITE" id="PS00650">
    <property type="entry name" value="G_PROTEIN_RECEP_F2_2"/>
    <property type="match status" value="1"/>
</dbReference>
<evidence type="ECO:0008006" key="9">
    <source>
        <dbReference type="Google" id="ProtNLM"/>
    </source>
</evidence>
<accession>A0ABN9F1F1</accession>
<reference evidence="7" key="1">
    <citation type="submission" date="2023-05" db="EMBL/GenBank/DDBJ databases">
        <authorList>
            <person name="Stuckert A."/>
        </authorList>
    </citation>
    <scope>NUCLEOTIDE SEQUENCE</scope>
</reference>
<dbReference type="Pfam" id="PF00002">
    <property type="entry name" value="7tm_2"/>
    <property type="match status" value="1"/>
</dbReference>
<evidence type="ECO:0000256" key="5">
    <source>
        <dbReference type="ARBA" id="ARBA00023136"/>
    </source>
</evidence>
<comment type="subcellular location">
    <subcellularLocation>
        <location evidence="1">Membrane</location>
        <topology evidence="1">Multi-pass membrane protein</topology>
    </subcellularLocation>
</comment>
<proteinExistence type="predicted"/>
<evidence type="ECO:0000313" key="8">
    <source>
        <dbReference type="Proteomes" id="UP001162483"/>
    </source>
</evidence>
<name>A0ABN9F1F1_9NEOB</name>
<evidence type="ECO:0000256" key="3">
    <source>
        <dbReference type="ARBA" id="ARBA00022729"/>
    </source>
</evidence>